<feature type="region of interest" description="Disordered" evidence="1">
    <location>
        <begin position="474"/>
        <end position="510"/>
    </location>
</feature>
<dbReference type="Proteomes" id="UP000604046">
    <property type="component" value="Unassembled WGS sequence"/>
</dbReference>
<keyword evidence="3" id="KW-1185">Reference proteome</keyword>
<comment type="caution">
    <text evidence="2">The sequence shown here is derived from an EMBL/GenBank/DDBJ whole genome shotgun (WGS) entry which is preliminary data.</text>
</comment>
<evidence type="ECO:0000313" key="3">
    <source>
        <dbReference type="Proteomes" id="UP000604046"/>
    </source>
</evidence>
<dbReference type="EMBL" id="CAJNDS010002092">
    <property type="protein sequence ID" value="CAE7321178.1"/>
    <property type="molecule type" value="Genomic_DNA"/>
</dbReference>
<organism evidence="2 3">
    <name type="scientific">Symbiodinium natans</name>
    <dbReference type="NCBI Taxonomy" id="878477"/>
    <lineage>
        <taxon>Eukaryota</taxon>
        <taxon>Sar</taxon>
        <taxon>Alveolata</taxon>
        <taxon>Dinophyceae</taxon>
        <taxon>Suessiales</taxon>
        <taxon>Symbiodiniaceae</taxon>
        <taxon>Symbiodinium</taxon>
    </lineage>
</organism>
<name>A0A812P5C2_9DINO</name>
<feature type="compositionally biased region" description="Basic and acidic residues" evidence="1">
    <location>
        <begin position="38"/>
        <end position="56"/>
    </location>
</feature>
<evidence type="ECO:0000256" key="1">
    <source>
        <dbReference type="SAM" id="MobiDB-lite"/>
    </source>
</evidence>
<dbReference type="Pfam" id="PF04665">
    <property type="entry name" value="Pox_A32"/>
    <property type="match status" value="1"/>
</dbReference>
<proteinExistence type="predicted"/>
<sequence>MKRKKGEESEIEVIREDVEKKAVKTKPMPKKPPAFLKRPADDEPDAKRQKMEEKMQRRGSTQNGSSVKMRRKVPSARQDAMYCPKMGDQATALGAKIPSMEERKKKQAGLFCKYCFLLHQGNPKPDLAGWGSRTHQKCWYGRQGSQAEENLRSGRDDVPVRLHLAQSVVLAPRQLKEAVRCLCYRALWKSDGTHQGLPDPRLPSQAAQRPDRSPRACTGMLLGPSKSGKKVALISMLLDQFRAASGESVWERLYIFSPSPVIKFIEEDMGVNMEREKVLFDTWDEGAIRGIIEQQRKITKKSKELGLKRLYGVCIVVDDFSDQPELHKKNGEGTLDTLLCRSRHLQISTILSCQKLRVVSNCCRVNLQFLCVWRLRNALEIQAVMEELSALLPKDELLALYHEATRKPYSFLFVYFLKPKSEMFHKRFEERFVIEDGPDPVPDGSQVSDESATSDFLARRTGIFRRRYRKPNDIHLRGLTPPRTPTSPLTLVRACTPSSPSTRCASPTPF</sequence>
<dbReference type="OrthoDB" id="438408at2759"/>
<feature type="compositionally biased region" description="Basic and acidic residues" evidence="1">
    <location>
        <begin position="1"/>
        <end position="22"/>
    </location>
</feature>
<gene>
    <name evidence="2" type="ORF">SNAT2548_LOCUS16832</name>
</gene>
<feature type="region of interest" description="Disordered" evidence="1">
    <location>
        <begin position="1"/>
        <end position="71"/>
    </location>
</feature>
<evidence type="ECO:0000313" key="2">
    <source>
        <dbReference type="EMBL" id="CAE7321178.1"/>
    </source>
</evidence>
<feature type="compositionally biased region" description="Polar residues" evidence="1">
    <location>
        <begin position="496"/>
        <end position="510"/>
    </location>
</feature>
<feature type="compositionally biased region" description="Low complexity" evidence="1">
    <location>
        <begin position="477"/>
        <end position="491"/>
    </location>
</feature>
<feature type="region of interest" description="Disordered" evidence="1">
    <location>
        <begin position="195"/>
        <end position="214"/>
    </location>
</feature>
<dbReference type="InterPro" id="IPR006758">
    <property type="entry name" value="A32L"/>
</dbReference>
<accession>A0A812P5C2</accession>
<protein>
    <submittedName>
        <fullName evidence="2">Uncharacterized protein</fullName>
    </submittedName>
</protein>
<reference evidence="2" key="1">
    <citation type="submission" date="2021-02" db="EMBL/GenBank/DDBJ databases">
        <authorList>
            <person name="Dougan E. K."/>
            <person name="Rhodes N."/>
            <person name="Thang M."/>
            <person name="Chan C."/>
        </authorList>
    </citation>
    <scope>NUCLEOTIDE SEQUENCE</scope>
</reference>
<dbReference type="AlphaFoldDB" id="A0A812P5C2"/>